<comment type="caution">
    <text evidence="1">The sequence shown here is derived from an EMBL/GenBank/DDBJ whole genome shotgun (WGS) entry which is preliminary data.</text>
</comment>
<proteinExistence type="predicted"/>
<dbReference type="EMBL" id="CM042883">
    <property type="protein sequence ID" value="KAI4378461.1"/>
    <property type="molecule type" value="Genomic_DNA"/>
</dbReference>
<protein>
    <submittedName>
        <fullName evidence="1">Uncharacterized protein</fullName>
    </submittedName>
</protein>
<sequence>MEETTNKGFGFGFDRDLFPQPQHNHHVEQLLHPQVSPEMMVPSSSSSAASSSVPSHFMVREGGGGSSGGAYEFGELDQAFFLYLDGQDATSTLHRDQKQCDSSMRPTLDIFPSQPMHVDPSKEVSPAGMIEASRGVVPKRESAVAPSMELGNEVKDAEGGPPHQLPPKVIKREGKRKGLVVASAITDGPRTLDPKVLRRLAQNREAARKSRLRKKAYVQQLESSRIRLSQLEQELQRARSQGAFFGGGGALLGGDQSGVFSGAVASEAASVFDMQYARWMEEHHRRICELRSAAEDHVLSENDLRPFVDNCVAHYDEEMNLRFALARSDVFYLMSGMWTSPAERCFLWIGGFRPSRLIKIVVNQLEPLPEQQLMGILGLQQSTHEAEESLSQGLEGLNRSLSDTIASDSLLEYPTNMSNFMGHMALAINKLSALEALVGQADNLRHQTIHRLYHLLTTQQAATSVLAISEYSHRLRALSSLWLSRP</sequence>
<evidence type="ECO:0000313" key="1">
    <source>
        <dbReference type="EMBL" id="KAI4378461.1"/>
    </source>
</evidence>
<organism evidence="1 2">
    <name type="scientific">Melastoma candidum</name>
    <dbReference type="NCBI Taxonomy" id="119954"/>
    <lineage>
        <taxon>Eukaryota</taxon>
        <taxon>Viridiplantae</taxon>
        <taxon>Streptophyta</taxon>
        <taxon>Embryophyta</taxon>
        <taxon>Tracheophyta</taxon>
        <taxon>Spermatophyta</taxon>
        <taxon>Magnoliopsida</taxon>
        <taxon>eudicotyledons</taxon>
        <taxon>Gunneridae</taxon>
        <taxon>Pentapetalae</taxon>
        <taxon>rosids</taxon>
        <taxon>malvids</taxon>
        <taxon>Myrtales</taxon>
        <taxon>Melastomataceae</taxon>
        <taxon>Melastomatoideae</taxon>
        <taxon>Melastomateae</taxon>
        <taxon>Melastoma</taxon>
    </lineage>
</organism>
<evidence type="ECO:0000313" key="2">
    <source>
        <dbReference type="Proteomes" id="UP001057402"/>
    </source>
</evidence>
<accession>A0ACB9RJP1</accession>
<keyword evidence="2" id="KW-1185">Reference proteome</keyword>
<reference evidence="2" key="1">
    <citation type="journal article" date="2023" name="Front. Plant Sci.">
        <title>Chromosomal-level genome assembly of Melastoma candidum provides insights into trichome evolution.</title>
        <authorList>
            <person name="Zhong Y."/>
            <person name="Wu W."/>
            <person name="Sun C."/>
            <person name="Zou P."/>
            <person name="Liu Y."/>
            <person name="Dai S."/>
            <person name="Zhou R."/>
        </authorList>
    </citation>
    <scope>NUCLEOTIDE SEQUENCE [LARGE SCALE GENOMIC DNA]</scope>
</reference>
<dbReference type="Proteomes" id="UP001057402">
    <property type="component" value="Chromosome 4"/>
</dbReference>
<name>A0ACB9RJP1_9MYRT</name>
<gene>
    <name evidence="1" type="ORF">MLD38_015938</name>
</gene>